<sequence>MTTSTSQDKYTFYSGLAAFVLLSISILLPLSLMSLSRRLVRAVHHALVLLSLSMLCWHISLTLATGKILVGVFIGLWTASIVYPRLWAWLYGKGNIHDVVHLGDASIVQVRTTKPMKFYPGCYYYLTPSVSSLAVGPPSVVYHWNNIASGSKTAKTPPMVGVSELFLLIQDSQVLTKGLTQVLLDGPYGKHTHPEKYETVVLVAQGRGIAGVLPAALHVAQIGRHDRITRRIDLQWKLDHHDEEGWIEERLQNLIELDPHRSMDRIRKNIDQKSQYAGHMTVLACGDPDFTSETQSFVYRLPTLAQFTHIDFQSGNSHKVSPRDIRHIAGNAV</sequence>
<keyword evidence="2" id="KW-1133">Transmembrane helix</keyword>
<dbReference type="GO" id="GO:0006879">
    <property type="term" value="P:intracellular iron ion homeostasis"/>
    <property type="evidence" value="ECO:0007669"/>
    <property type="project" value="TreeGrafter"/>
</dbReference>
<dbReference type="PANTHER" id="PTHR32361:SF23">
    <property type="entry name" value="FERRIC-CHELATE REDUCTASE"/>
    <property type="match status" value="1"/>
</dbReference>
<dbReference type="GO" id="GO:0000293">
    <property type="term" value="F:ferric-chelate reductase activity"/>
    <property type="evidence" value="ECO:0007669"/>
    <property type="project" value="TreeGrafter"/>
</dbReference>
<dbReference type="InterPro" id="IPR039261">
    <property type="entry name" value="FNR_nucleotide-bd"/>
</dbReference>
<name>A0A135TBK1_9PEZI</name>
<dbReference type="PANTHER" id="PTHR32361">
    <property type="entry name" value="FERRIC/CUPRIC REDUCTASE TRANSMEMBRANE COMPONENT"/>
    <property type="match status" value="1"/>
</dbReference>
<evidence type="ECO:0000313" key="4">
    <source>
        <dbReference type="Proteomes" id="UP000070121"/>
    </source>
</evidence>
<dbReference type="GO" id="GO:0005886">
    <property type="term" value="C:plasma membrane"/>
    <property type="evidence" value="ECO:0007669"/>
    <property type="project" value="TreeGrafter"/>
</dbReference>
<keyword evidence="1" id="KW-0813">Transport</keyword>
<comment type="caution">
    <text evidence="3">The sequence shown here is derived from an EMBL/GenBank/DDBJ whole genome shotgun (WGS) entry which is preliminary data.</text>
</comment>
<dbReference type="CDD" id="cd06186">
    <property type="entry name" value="NOX_Duox_like_FAD_NADP"/>
    <property type="match status" value="1"/>
</dbReference>
<dbReference type="GO" id="GO:0006826">
    <property type="term" value="P:iron ion transport"/>
    <property type="evidence" value="ECO:0007669"/>
    <property type="project" value="TreeGrafter"/>
</dbReference>
<organism evidence="3 4">
    <name type="scientific">Colletotrichum salicis</name>
    <dbReference type="NCBI Taxonomy" id="1209931"/>
    <lineage>
        <taxon>Eukaryota</taxon>
        <taxon>Fungi</taxon>
        <taxon>Dikarya</taxon>
        <taxon>Ascomycota</taxon>
        <taxon>Pezizomycotina</taxon>
        <taxon>Sordariomycetes</taxon>
        <taxon>Hypocreomycetidae</taxon>
        <taxon>Glomerellales</taxon>
        <taxon>Glomerellaceae</taxon>
        <taxon>Colletotrichum</taxon>
        <taxon>Colletotrichum acutatum species complex</taxon>
    </lineage>
</organism>
<dbReference type="OrthoDB" id="5242322at2759"/>
<dbReference type="GO" id="GO:0015677">
    <property type="term" value="P:copper ion import"/>
    <property type="evidence" value="ECO:0007669"/>
    <property type="project" value="TreeGrafter"/>
</dbReference>
<dbReference type="InterPro" id="IPR051410">
    <property type="entry name" value="Ferric/Cupric_Reductase"/>
</dbReference>
<keyword evidence="2" id="KW-0812">Transmembrane</keyword>
<feature type="transmembrane region" description="Helical" evidence="2">
    <location>
        <begin position="12"/>
        <end position="30"/>
    </location>
</feature>
<dbReference type="AlphaFoldDB" id="A0A135TBK1"/>
<dbReference type="Gene3D" id="3.40.50.80">
    <property type="entry name" value="Nucleotide-binding domain of ferredoxin-NADP reductase (FNR) module"/>
    <property type="match status" value="1"/>
</dbReference>
<keyword evidence="2" id="KW-0472">Membrane</keyword>
<keyword evidence="4" id="KW-1185">Reference proteome</keyword>
<dbReference type="SUPFAM" id="SSF52343">
    <property type="entry name" value="Ferredoxin reductase-like, C-terminal NADP-linked domain"/>
    <property type="match status" value="1"/>
</dbReference>
<reference evidence="3 4" key="1">
    <citation type="submission" date="2014-02" db="EMBL/GenBank/DDBJ databases">
        <title>The genome sequence of Colletotrichum salicis CBS 607.94.</title>
        <authorList>
            <person name="Baroncelli R."/>
            <person name="Thon M.R."/>
        </authorList>
    </citation>
    <scope>NUCLEOTIDE SEQUENCE [LARGE SCALE GENOMIC DNA]</scope>
    <source>
        <strain evidence="3 4">CBS 607.94</strain>
    </source>
</reference>
<evidence type="ECO:0000313" key="3">
    <source>
        <dbReference type="EMBL" id="KXH45553.1"/>
    </source>
</evidence>
<dbReference type="STRING" id="1209931.A0A135TBK1"/>
<gene>
    <name evidence="3" type="ORF">CSAL01_08606</name>
</gene>
<evidence type="ECO:0000256" key="1">
    <source>
        <dbReference type="ARBA" id="ARBA00022448"/>
    </source>
</evidence>
<proteinExistence type="predicted"/>
<dbReference type="Proteomes" id="UP000070121">
    <property type="component" value="Unassembled WGS sequence"/>
</dbReference>
<dbReference type="EMBL" id="JFFI01002038">
    <property type="protein sequence ID" value="KXH45553.1"/>
    <property type="molecule type" value="Genomic_DNA"/>
</dbReference>
<accession>A0A135TBK1</accession>
<feature type="transmembrane region" description="Helical" evidence="2">
    <location>
        <begin position="66"/>
        <end position="83"/>
    </location>
</feature>
<feature type="transmembrane region" description="Helical" evidence="2">
    <location>
        <begin position="42"/>
        <end position="60"/>
    </location>
</feature>
<evidence type="ECO:0000256" key="2">
    <source>
        <dbReference type="SAM" id="Phobius"/>
    </source>
</evidence>
<protein>
    <submittedName>
        <fullName evidence="3">FAD-binding domain-containing protein</fullName>
    </submittedName>
</protein>